<dbReference type="Pfam" id="PF00759">
    <property type="entry name" value="Glyco_hydro_9"/>
    <property type="match status" value="1"/>
</dbReference>
<evidence type="ECO:0000313" key="13">
    <source>
        <dbReference type="Proteomes" id="UP000436088"/>
    </source>
</evidence>
<evidence type="ECO:0000256" key="7">
    <source>
        <dbReference type="ARBA" id="ARBA00023001"/>
    </source>
</evidence>
<comment type="catalytic activity">
    <reaction evidence="1">
        <text>Endohydrolysis of (1-&gt;4)-beta-D-glucosidic linkages in cellulose, lichenin and cereal beta-D-glucans.</text>
        <dbReference type="EC" id="3.2.1.4"/>
    </reaction>
</comment>
<dbReference type="InterPro" id="IPR019028">
    <property type="entry name" value="CBM_49"/>
</dbReference>
<keyword evidence="9" id="KW-0326">Glycosidase</keyword>
<dbReference type="InterPro" id="IPR008928">
    <property type="entry name" value="6-hairpin_glycosidase_sf"/>
</dbReference>
<evidence type="ECO:0000256" key="6">
    <source>
        <dbReference type="ARBA" id="ARBA00022801"/>
    </source>
</evidence>
<comment type="similarity">
    <text evidence="3">Belongs to the glycosyl hydrolase 9 (cellulase E) family.</text>
</comment>
<evidence type="ECO:0000256" key="5">
    <source>
        <dbReference type="ARBA" id="ARBA00022525"/>
    </source>
</evidence>
<dbReference type="GO" id="GO:0008810">
    <property type="term" value="F:cellulase activity"/>
    <property type="evidence" value="ECO:0007669"/>
    <property type="project" value="UniProtKB-EC"/>
</dbReference>
<dbReference type="PANTHER" id="PTHR22298">
    <property type="entry name" value="ENDO-1,4-BETA-GLUCANASE"/>
    <property type="match status" value="1"/>
</dbReference>
<keyword evidence="13" id="KW-1185">Reference proteome</keyword>
<dbReference type="SMART" id="SM01063">
    <property type="entry name" value="CBM49"/>
    <property type="match status" value="1"/>
</dbReference>
<evidence type="ECO:0000256" key="10">
    <source>
        <dbReference type="ARBA" id="ARBA00023326"/>
    </source>
</evidence>
<dbReference type="InterPro" id="IPR001701">
    <property type="entry name" value="Glyco_hydro_9"/>
</dbReference>
<dbReference type="Pfam" id="PF09478">
    <property type="entry name" value="CBM49"/>
    <property type="match status" value="1"/>
</dbReference>
<dbReference type="Proteomes" id="UP000436088">
    <property type="component" value="Unassembled WGS sequence"/>
</dbReference>
<keyword evidence="5" id="KW-0964">Secreted</keyword>
<dbReference type="GO" id="GO:0005576">
    <property type="term" value="C:extracellular region"/>
    <property type="evidence" value="ECO:0007669"/>
    <property type="project" value="UniProtKB-SubCell"/>
</dbReference>
<evidence type="ECO:0000259" key="11">
    <source>
        <dbReference type="SMART" id="SM01063"/>
    </source>
</evidence>
<dbReference type="SUPFAM" id="SSF48208">
    <property type="entry name" value="Six-hairpin glycosidases"/>
    <property type="match status" value="1"/>
</dbReference>
<reference evidence="12" key="1">
    <citation type="submission" date="2019-09" db="EMBL/GenBank/DDBJ databases">
        <title>Draft genome information of white flower Hibiscus syriacus.</title>
        <authorList>
            <person name="Kim Y.-M."/>
        </authorList>
    </citation>
    <scope>NUCLEOTIDE SEQUENCE [LARGE SCALE GENOMIC DNA]</scope>
    <source>
        <strain evidence="12">YM2019G1</strain>
    </source>
</reference>
<protein>
    <recommendedName>
        <fullName evidence="4">cellulase</fullName>
        <ecNumber evidence="4">3.2.1.4</ecNumber>
    </recommendedName>
</protein>
<keyword evidence="6" id="KW-0378">Hydrolase</keyword>
<accession>A0A6A3AZS2</accession>
<keyword evidence="8" id="KW-0119">Carbohydrate metabolism</keyword>
<dbReference type="EMBL" id="VEPZ02000948">
    <property type="protein sequence ID" value="KAE8708289.1"/>
    <property type="molecule type" value="Genomic_DNA"/>
</dbReference>
<keyword evidence="7" id="KW-0136">Cellulose degradation</keyword>
<name>A0A6A3AZS2_HIBSY</name>
<comment type="subcellular location">
    <subcellularLocation>
        <location evidence="2">Secreted</location>
    </subcellularLocation>
</comment>
<feature type="domain" description="Carbohydrate binding" evidence="11">
    <location>
        <begin position="174"/>
        <end position="246"/>
    </location>
</feature>
<evidence type="ECO:0000256" key="9">
    <source>
        <dbReference type="ARBA" id="ARBA00023295"/>
    </source>
</evidence>
<evidence type="ECO:0000256" key="8">
    <source>
        <dbReference type="ARBA" id="ARBA00023277"/>
    </source>
</evidence>
<sequence length="302" mass="34084">MNYFYIVLFEFYTHITVGDELLAGQSGMLGWWCRGEASTWVLQLSWCRRDDVGRIRVDYLLGDNPRATCYMVGYGNNYPRRVHQRGSSIVSIKVNPKFVSCRQEPATYNSALLGILARLAGGHGRYNQLLPVAVPACNPVIAKPKPASKPEFTPTPCMLFLFEFIYIASSSSPITIKQKMTNSWNDKGKTYYRYSTVVTNKSQKTLKDLKISISKLYGPIWGLTKSGTSFVFPKWLNALPAGRVSSLYTSILLLLLMSQFQATILPKNGRHCKDRRVKFHMVSGVVVLDLCSYTKCSQGRLF</sequence>
<dbReference type="Gene3D" id="1.50.10.10">
    <property type="match status" value="1"/>
</dbReference>
<evidence type="ECO:0000256" key="3">
    <source>
        <dbReference type="ARBA" id="ARBA00007072"/>
    </source>
</evidence>
<gene>
    <name evidence="12" type="ORF">F3Y22_tig00110348pilonHSYRG00355</name>
</gene>
<dbReference type="GO" id="GO:0030245">
    <property type="term" value="P:cellulose catabolic process"/>
    <property type="evidence" value="ECO:0007669"/>
    <property type="project" value="UniProtKB-KW"/>
</dbReference>
<comment type="caution">
    <text evidence="12">The sequence shown here is derived from an EMBL/GenBank/DDBJ whole genome shotgun (WGS) entry which is preliminary data.</text>
</comment>
<dbReference type="InterPro" id="IPR012341">
    <property type="entry name" value="6hp_glycosidase-like_sf"/>
</dbReference>
<evidence type="ECO:0000256" key="1">
    <source>
        <dbReference type="ARBA" id="ARBA00000966"/>
    </source>
</evidence>
<evidence type="ECO:0000256" key="4">
    <source>
        <dbReference type="ARBA" id="ARBA00012601"/>
    </source>
</evidence>
<organism evidence="12 13">
    <name type="scientific">Hibiscus syriacus</name>
    <name type="common">Rose of Sharon</name>
    <dbReference type="NCBI Taxonomy" id="106335"/>
    <lineage>
        <taxon>Eukaryota</taxon>
        <taxon>Viridiplantae</taxon>
        <taxon>Streptophyta</taxon>
        <taxon>Embryophyta</taxon>
        <taxon>Tracheophyta</taxon>
        <taxon>Spermatophyta</taxon>
        <taxon>Magnoliopsida</taxon>
        <taxon>eudicotyledons</taxon>
        <taxon>Gunneridae</taxon>
        <taxon>Pentapetalae</taxon>
        <taxon>rosids</taxon>
        <taxon>malvids</taxon>
        <taxon>Malvales</taxon>
        <taxon>Malvaceae</taxon>
        <taxon>Malvoideae</taxon>
        <taxon>Hibiscus</taxon>
    </lineage>
</organism>
<dbReference type="AlphaFoldDB" id="A0A6A3AZS2"/>
<dbReference type="GO" id="GO:0030246">
    <property type="term" value="F:carbohydrate binding"/>
    <property type="evidence" value="ECO:0007669"/>
    <property type="project" value="InterPro"/>
</dbReference>
<dbReference type="EC" id="3.2.1.4" evidence="4"/>
<evidence type="ECO:0000256" key="2">
    <source>
        <dbReference type="ARBA" id="ARBA00004613"/>
    </source>
</evidence>
<evidence type="ECO:0000313" key="12">
    <source>
        <dbReference type="EMBL" id="KAE8708289.1"/>
    </source>
</evidence>
<proteinExistence type="inferred from homology"/>
<keyword evidence="10" id="KW-0624">Polysaccharide degradation</keyword>